<name>A0A1R1XEV5_9FUNG</name>
<sequence length="81" mass="8971">MANLKNMDRRPHQGIDEGQNGHLGDRECPSTGNDEITGLSSTGGRWTEKLGKKATGHWKNAYGHIPDCPAPVEHENRRPKI</sequence>
<reference evidence="3" key="1">
    <citation type="submission" date="2017-01" db="EMBL/GenBank/DDBJ databases">
        <authorList>
            <person name="Wang Y."/>
            <person name="White M."/>
            <person name="Kvist S."/>
            <person name="Moncalvo J.-M."/>
        </authorList>
    </citation>
    <scope>NUCLEOTIDE SEQUENCE [LARGE SCALE GENOMIC DNA]</scope>
    <source>
        <strain evidence="3">ID-206-W2</strain>
    </source>
</reference>
<protein>
    <submittedName>
        <fullName evidence="2">Uncharacterized protein</fullName>
    </submittedName>
</protein>
<evidence type="ECO:0000313" key="3">
    <source>
        <dbReference type="Proteomes" id="UP000187429"/>
    </source>
</evidence>
<feature type="region of interest" description="Disordered" evidence="1">
    <location>
        <begin position="1"/>
        <end position="81"/>
    </location>
</feature>
<feature type="compositionally biased region" description="Basic and acidic residues" evidence="1">
    <location>
        <begin position="72"/>
        <end position="81"/>
    </location>
</feature>
<gene>
    <name evidence="2" type="ORF">AYI69_g9110</name>
</gene>
<dbReference type="Proteomes" id="UP000187429">
    <property type="component" value="Unassembled WGS sequence"/>
</dbReference>
<keyword evidence="3" id="KW-1185">Reference proteome</keyword>
<accession>A0A1R1XEV5</accession>
<proteinExistence type="predicted"/>
<feature type="compositionally biased region" description="Polar residues" evidence="1">
    <location>
        <begin position="30"/>
        <end position="44"/>
    </location>
</feature>
<evidence type="ECO:0000256" key="1">
    <source>
        <dbReference type="SAM" id="MobiDB-lite"/>
    </source>
</evidence>
<feature type="compositionally biased region" description="Basic and acidic residues" evidence="1">
    <location>
        <begin position="1"/>
        <end position="15"/>
    </location>
</feature>
<dbReference type="AlphaFoldDB" id="A0A1R1XEV5"/>
<dbReference type="EMBL" id="LSSM01005202">
    <property type="protein sequence ID" value="OMJ13159.1"/>
    <property type="molecule type" value="Genomic_DNA"/>
</dbReference>
<evidence type="ECO:0000313" key="2">
    <source>
        <dbReference type="EMBL" id="OMJ13159.1"/>
    </source>
</evidence>
<dbReference type="OrthoDB" id="10304794at2759"/>
<organism evidence="2 3">
    <name type="scientific">Smittium culicis</name>
    <dbReference type="NCBI Taxonomy" id="133412"/>
    <lineage>
        <taxon>Eukaryota</taxon>
        <taxon>Fungi</taxon>
        <taxon>Fungi incertae sedis</taxon>
        <taxon>Zoopagomycota</taxon>
        <taxon>Kickxellomycotina</taxon>
        <taxon>Harpellomycetes</taxon>
        <taxon>Harpellales</taxon>
        <taxon>Legeriomycetaceae</taxon>
        <taxon>Smittium</taxon>
    </lineage>
</organism>
<comment type="caution">
    <text evidence="2">The sequence shown here is derived from an EMBL/GenBank/DDBJ whole genome shotgun (WGS) entry which is preliminary data.</text>
</comment>